<dbReference type="EMBL" id="LAZR01005324">
    <property type="protein sequence ID" value="KKN00882.1"/>
    <property type="molecule type" value="Genomic_DNA"/>
</dbReference>
<evidence type="ECO:0000256" key="1">
    <source>
        <dbReference type="SAM" id="Phobius"/>
    </source>
</evidence>
<protein>
    <submittedName>
        <fullName evidence="2">Uncharacterized protein</fullName>
    </submittedName>
</protein>
<keyword evidence="1" id="KW-1133">Transmembrane helix</keyword>
<sequence length="61" mass="6760">MVIKKLLDASVDWLFDKLGRPALGDSNYYKGLLIIYACGALFILATGVLWVTVLMGLVTWL</sequence>
<feature type="transmembrane region" description="Helical" evidence="1">
    <location>
        <begin position="33"/>
        <end position="58"/>
    </location>
</feature>
<name>A0A0F9MNC2_9ZZZZ</name>
<organism evidence="2">
    <name type="scientific">marine sediment metagenome</name>
    <dbReference type="NCBI Taxonomy" id="412755"/>
    <lineage>
        <taxon>unclassified sequences</taxon>
        <taxon>metagenomes</taxon>
        <taxon>ecological metagenomes</taxon>
    </lineage>
</organism>
<accession>A0A0F9MNC2</accession>
<proteinExistence type="predicted"/>
<gene>
    <name evidence="2" type="ORF">LCGC14_1133330</name>
</gene>
<evidence type="ECO:0000313" key="2">
    <source>
        <dbReference type="EMBL" id="KKN00882.1"/>
    </source>
</evidence>
<dbReference type="AlphaFoldDB" id="A0A0F9MNC2"/>
<keyword evidence="1" id="KW-0812">Transmembrane</keyword>
<comment type="caution">
    <text evidence="2">The sequence shown here is derived from an EMBL/GenBank/DDBJ whole genome shotgun (WGS) entry which is preliminary data.</text>
</comment>
<keyword evidence="1" id="KW-0472">Membrane</keyword>
<reference evidence="2" key="1">
    <citation type="journal article" date="2015" name="Nature">
        <title>Complex archaea that bridge the gap between prokaryotes and eukaryotes.</title>
        <authorList>
            <person name="Spang A."/>
            <person name="Saw J.H."/>
            <person name="Jorgensen S.L."/>
            <person name="Zaremba-Niedzwiedzka K."/>
            <person name="Martijn J."/>
            <person name="Lind A.E."/>
            <person name="van Eijk R."/>
            <person name="Schleper C."/>
            <person name="Guy L."/>
            <person name="Ettema T.J."/>
        </authorList>
    </citation>
    <scope>NUCLEOTIDE SEQUENCE</scope>
</reference>